<gene>
    <name evidence="5" type="primary">coaE</name>
    <name evidence="7" type="ORF">E6Q51_04180</name>
</gene>
<keyword evidence="3 5" id="KW-0067">ATP-binding</keyword>
<feature type="binding site" evidence="5">
    <location>
        <begin position="12"/>
        <end position="17"/>
    </location>
    <ligand>
        <name>ATP</name>
        <dbReference type="ChEBI" id="CHEBI:30616"/>
    </ligand>
</feature>
<dbReference type="CDD" id="cd02022">
    <property type="entry name" value="DPCK"/>
    <property type="match status" value="1"/>
</dbReference>
<dbReference type="SUPFAM" id="SSF52540">
    <property type="entry name" value="P-loop containing nucleoside triphosphate hydrolases"/>
    <property type="match status" value="1"/>
</dbReference>
<dbReference type="PROSITE" id="PS51219">
    <property type="entry name" value="DPCK"/>
    <property type="match status" value="1"/>
</dbReference>
<organism evidence="7 8">
    <name type="scientific">Methylophilus methylotrophus</name>
    <name type="common">Bacterium W3A1</name>
    <dbReference type="NCBI Taxonomy" id="17"/>
    <lineage>
        <taxon>Bacteria</taxon>
        <taxon>Pseudomonadati</taxon>
        <taxon>Pseudomonadota</taxon>
        <taxon>Betaproteobacteria</taxon>
        <taxon>Nitrosomonadales</taxon>
        <taxon>Methylophilaceae</taxon>
        <taxon>Methylophilus</taxon>
    </lineage>
</organism>
<dbReference type="NCBIfam" id="TIGR00152">
    <property type="entry name" value="dephospho-CoA kinase"/>
    <property type="match status" value="1"/>
</dbReference>
<evidence type="ECO:0000256" key="5">
    <source>
        <dbReference type="HAMAP-Rule" id="MF_00376"/>
    </source>
</evidence>
<dbReference type="UniPathway" id="UPA00241">
    <property type="reaction ID" value="UER00356"/>
</dbReference>
<dbReference type="STRING" id="1122236.GCA_000378225_00843"/>
<dbReference type="PANTHER" id="PTHR10695">
    <property type="entry name" value="DEPHOSPHO-COA KINASE-RELATED"/>
    <property type="match status" value="1"/>
</dbReference>
<keyword evidence="2 5" id="KW-0547">Nucleotide-binding</keyword>
<dbReference type="GO" id="GO:0015937">
    <property type="term" value="P:coenzyme A biosynthetic process"/>
    <property type="evidence" value="ECO:0007669"/>
    <property type="project" value="UniProtKB-UniRule"/>
</dbReference>
<dbReference type="Pfam" id="PF01121">
    <property type="entry name" value="CoaE"/>
    <property type="match status" value="1"/>
</dbReference>
<evidence type="ECO:0000313" key="8">
    <source>
        <dbReference type="Proteomes" id="UP000321374"/>
    </source>
</evidence>
<evidence type="ECO:0000256" key="3">
    <source>
        <dbReference type="ARBA" id="ARBA00022840"/>
    </source>
</evidence>
<keyword evidence="4 5" id="KW-0173">Coenzyme A biosynthesis</keyword>
<accession>A0A5C7WK62</accession>
<dbReference type="EMBL" id="SSGG01000068">
    <property type="protein sequence ID" value="TXI37054.1"/>
    <property type="molecule type" value="Genomic_DNA"/>
</dbReference>
<dbReference type="AlphaFoldDB" id="A0A5C7WK62"/>
<evidence type="ECO:0000256" key="2">
    <source>
        <dbReference type="ARBA" id="ARBA00022741"/>
    </source>
</evidence>
<dbReference type="InterPro" id="IPR027417">
    <property type="entry name" value="P-loop_NTPase"/>
</dbReference>
<dbReference type="GO" id="GO:0005524">
    <property type="term" value="F:ATP binding"/>
    <property type="evidence" value="ECO:0007669"/>
    <property type="project" value="UniProtKB-UniRule"/>
</dbReference>
<dbReference type="HAMAP" id="MF_00376">
    <property type="entry name" value="Dephospho_CoA_kinase"/>
    <property type="match status" value="1"/>
</dbReference>
<protein>
    <recommendedName>
        <fullName evidence="5 6">Dephospho-CoA kinase</fullName>
        <ecNumber evidence="5 6">2.7.1.24</ecNumber>
    </recommendedName>
    <alternativeName>
        <fullName evidence="5">Dephosphocoenzyme A kinase</fullName>
    </alternativeName>
</protein>
<evidence type="ECO:0000313" key="7">
    <source>
        <dbReference type="EMBL" id="TXI37054.1"/>
    </source>
</evidence>
<keyword evidence="5 7" id="KW-0418">Kinase</keyword>
<evidence type="ECO:0000256" key="1">
    <source>
        <dbReference type="ARBA" id="ARBA00009018"/>
    </source>
</evidence>
<comment type="catalytic activity">
    <reaction evidence="5">
        <text>3'-dephospho-CoA + ATP = ADP + CoA + H(+)</text>
        <dbReference type="Rhea" id="RHEA:18245"/>
        <dbReference type="ChEBI" id="CHEBI:15378"/>
        <dbReference type="ChEBI" id="CHEBI:30616"/>
        <dbReference type="ChEBI" id="CHEBI:57287"/>
        <dbReference type="ChEBI" id="CHEBI:57328"/>
        <dbReference type="ChEBI" id="CHEBI:456216"/>
        <dbReference type="EC" id="2.7.1.24"/>
    </reaction>
</comment>
<dbReference type="GO" id="GO:0005737">
    <property type="term" value="C:cytoplasm"/>
    <property type="evidence" value="ECO:0007669"/>
    <property type="project" value="UniProtKB-SubCell"/>
</dbReference>
<dbReference type="PANTHER" id="PTHR10695:SF46">
    <property type="entry name" value="BIFUNCTIONAL COENZYME A SYNTHASE-RELATED"/>
    <property type="match status" value="1"/>
</dbReference>
<dbReference type="EC" id="2.7.1.24" evidence="5 6"/>
<name>A0A5C7WK62_METME</name>
<comment type="subcellular location">
    <subcellularLocation>
        <location evidence="5">Cytoplasm</location>
    </subcellularLocation>
</comment>
<dbReference type="Gene3D" id="3.40.50.300">
    <property type="entry name" value="P-loop containing nucleotide triphosphate hydrolases"/>
    <property type="match status" value="1"/>
</dbReference>
<evidence type="ECO:0000256" key="4">
    <source>
        <dbReference type="ARBA" id="ARBA00022993"/>
    </source>
</evidence>
<dbReference type="InterPro" id="IPR001977">
    <property type="entry name" value="Depp_CoAkinase"/>
</dbReference>
<comment type="caution">
    <text evidence="7">The sequence shown here is derived from an EMBL/GenBank/DDBJ whole genome shotgun (WGS) entry which is preliminary data.</text>
</comment>
<keyword evidence="5 7" id="KW-0808">Transferase</keyword>
<comment type="similarity">
    <text evidence="1 5">Belongs to the CoaE family.</text>
</comment>
<comment type="pathway">
    <text evidence="5">Cofactor biosynthesis; coenzyme A biosynthesis; CoA from (R)-pantothenate: step 5/5.</text>
</comment>
<dbReference type="Proteomes" id="UP000321374">
    <property type="component" value="Unassembled WGS sequence"/>
</dbReference>
<sequence>MSKVVAVTGGIGSGKTEVCKYFSILGVPVVDLDQIAHEMSAPDSAAMQAVRAAFGDEMFEADGRLNRARLRELVFSEPDALDQLNQIMHPAIRAEAMHRIEQHSAHPYVVLAIPLLVESRDDWQSVDHVLVIDCDEDTQLARVIQRSQLSEVMAQAMIAAQSSREERLSIADSVIVNDQTLDHLQEKVLEFHKNFSKTCQ</sequence>
<proteinExistence type="inferred from homology"/>
<comment type="function">
    <text evidence="5">Catalyzes the phosphorylation of the 3'-hydroxyl group of dephosphocoenzyme A to form coenzyme A.</text>
</comment>
<dbReference type="GO" id="GO:0004140">
    <property type="term" value="F:dephospho-CoA kinase activity"/>
    <property type="evidence" value="ECO:0007669"/>
    <property type="project" value="UniProtKB-UniRule"/>
</dbReference>
<evidence type="ECO:0000256" key="6">
    <source>
        <dbReference type="NCBIfam" id="TIGR00152"/>
    </source>
</evidence>
<reference evidence="7 8" key="1">
    <citation type="submission" date="2018-09" db="EMBL/GenBank/DDBJ databases">
        <title>Metagenome Assembled Genomes from an Advanced Water Purification Facility.</title>
        <authorList>
            <person name="Stamps B.W."/>
            <person name="Spear J.R."/>
        </authorList>
    </citation>
    <scope>NUCLEOTIDE SEQUENCE [LARGE SCALE GENOMIC DNA]</scope>
    <source>
        <strain evidence="7">Bin_42_2</strain>
    </source>
</reference>
<keyword evidence="5" id="KW-0963">Cytoplasm</keyword>